<gene>
    <name evidence="7" type="ORF">SAMN04490247_1251</name>
</gene>
<dbReference type="GO" id="GO:0016874">
    <property type="term" value="F:ligase activity"/>
    <property type="evidence" value="ECO:0007669"/>
    <property type="project" value="UniProtKB-KW"/>
</dbReference>
<dbReference type="Proteomes" id="UP000199225">
    <property type="component" value="Unassembled WGS sequence"/>
</dbReference>
<dbReference type="EMBL" id="FNEV01000003">
    <property type="protein sequence ID" value="SDJ24148.1"/>
    <property type="molecule type" value="Genomic_DNA"/>
</dbReference>
<accession>A0A1G8S4K3</accession>
<keyword evidence="8" id="KW-1185">Reference proteome</keyword>
<dbReference type="STRING" id="86666.SAMN04490247_1251"/>
<keyword evidence="2 5" id="KW-0812">Transmembrane</keyword>
<reference evidence="8" key="1">
    <citation type="submission" date="2016-10" db="EMBL/GenBank/DDBJ databases">
        <authorList>
            <person name="Varghese N."/>
            <person name="Submissions S."/>
        </authorList>
    </citation>
    <scope>NUCLEOTIDE SEQUENCE [LARGE SCALE GENOMIC DNA]</scope>
    <source>
        <strain evidence="8">DSM 4771</strain>
    </source>
</reference>
<evidence type="ECO:0000313" key="8">
    <source>
        <dbReference type="Proteomes" id="UP000199225"/>
    </source>
</evidence>
<proteinExistence type="predicted"/>
<dbReference type="PANTHER" id="PTHR37422:SF13">
    <property type="entry name" value="LIPOPOLYSACCHARIDE BIOSYNTHESIS PROTEIN PA4999-RELATED"/>
    <property type="match status" value="1"/>
</dbReference>
<keyword evidence="7" id="KW-0436">Ligase</keyword>
<keyword evidence="3 5" id="KW-1133">Transmembrane helix</keyword>
<feature type="transmembrane region" description="Helical" evidence="5">
    <location>
        <begin position="393"/>
        <end position="416"/>
    </location>
</feature>
<dbReference type="InterPro" id="IPR051533">
    <property type="entry name" value="WaaL-like"/>
</dbReference>
<evidence type="ECO:0000256" key="5">
    <source>
        <dbReference type="SAM" id="Phobius"/>
    </source>
</evidence>
<dbReference type="PANTHER" id="PTHR37422">
    <property type="entry name" value="TEICHURONIC ACID BIOSYNTHESIS PROTEIN TUAE"/>
    <property type="match status" value="1"/>
</dbReference>
<name>A0A1G8S4K3_9BACI</name>
<dbReference type="AlphaFoldDB" id="A0A1G8S4K3"/>
<evidence type="ECO:0000256" key="4">
    <source>
        <dbReference type="ARBA" id="ARBA00023136"/>
    </source>
</evidence>
<dbReference type="GO" id="GO:0016020">
    <property type="term" value="C:membrane"/>
    <property type="evidence" value="ECO:0007669"/>
    <property type="project" value="UniProtKB-SubCell"/>
</dbReference>
<feature type="transmembrane region" description="Helical" evidence="5">
    <location>
        <begin position="96"/>
        <end position="116"/>
    </location>
</feature>
<evidence type="ECO:0000256" key="2">
    <source>
        <dbReference type="ARBA" id="ARBA00022692"/>
    </source>
</evidence>
<evidence type="ECO:0000256" key="3">
    <source>
        <dbReference type="ARBA" id="ARBA00022989"/>
    </source>
</evidence>
<dbReference type="InterPro" id="IPR007016">
    <property type="entry name" value="O-antigen_ligase-rel_domated"/>
</dbReference>
<comment type="subcellular location">
    <subcellularLocation>
        <location evidence="1">Membrane</location>
        <topology evidence="1">Multi-pass membrane protein</topology>
    </subcellularLocation>
</comment>
<dbReference type="Pfam" id="PF04932">
    <property type="entry name" value="Wzy_C"/>
    <property type="match status" value="1"/>
</dbReference>
<evidence type="ECO:0000256" key="1">
    <source>
        <dbReference type="ARBA" id="ARBA00004141"/>
    </source>
</evidence>
<evidence type="ECO:0000313" key="7">
    <source>
        <dbReference type="EMBL" id="SDJ24148.1"/>
    </source>
</evidence>
<feature type="transmembrane region" description="Helical" evidence="5">
    <location>
        <begin position="122"/>
        <end position="141"/>
    </location>
</feature>
<feature type="transmembrane region" description="Helical" evidence="5">
    <location>
        <begin position="207"/>
        <end position="224"/>
    </location>
</feature>
<protein>
    <submittedName>
        <fullName evidence="7">O-antigen ligase</fullName>
    </submittedName>
</protein>
<feature type="transmembrane region" description="Helical" evidence="5">
    <location>
        <begin position="253"/>
        <end position="268"/>
    </location>
</feature>
<dbReference type="OrthoDB" id="2957833at2"/>
<evidence type="ECO:0000259" key="6">
    <source>
        <dbReference type="Pfam" id="PF04932"/>
    </source>
</evidence>
<feature type="transmembrane region" description="Helical" evidence="5">
    <location>
        <begin position="231"/>
        <end position="247"/>
    </location>
</feature>
<sequence>MKWMDYKWVLVFVALFLIGVIIPVPMVGYAVTLAAVVLSFLKPRESLLALIPYFATRSFLKELTPALRLTGDLMILAALARVLWDTRKEWKRWFSFHPFEYGFFAFLIIGFGAGFLTGVSPVALVFQVRAFMITYFVFYIVRLIGVKEGDKTRLMWVTFFSALLLSIQGIIEKMSTRTLLMPEAWVERFLSPTNSSRIYGLMDNPNVLATFLTFGLLVTVGLLFKQHKTALKVLIGIALVLMAGAWIMTYSRGTFIGIGVGVVVYFVLTRHWKGIAYLAGAMIIAYVLVVLPTNTVADWVATTDRGQVDRKAEDDSDSDRLKETFDRSTLELSMTSGRLFIVMKGFEIFRDYPVAGSGFGTFGDSATKSYVSPLYEDYGIPRDTYSDNQYIQIIAQTGVLGVIAFAVFLLGMLTVLWKARKDVKEAPLVLALLLGVYVSSLVYNLWEDKAFSTMYFLLFGYVFTRFKSKWPLLNRGGE</sequence>
<organism evidence="7 8">
    <name type="scientific">Salimicrobium halophilum</name>
    <dbReference type="NCBI Taxonomy" id="86666"/>
    <lineage>
        <taxon>Bacteria</taxon>
        <taxon>Bacillati</taxon>
        <taxon>Bacillota</taxon>
        <taxon>Bacilli</taxon>
        <taxon>Bacillales</taxon>
        <taxon>Bacillaceae</taxon>
        <taxon>Salimicrobium</taxon>
    </lineage>
</organism>
<dbReference type="RefSeq" id="WP_093193008.1">
    <property type="nucleotide sequence ID" value="NZ_FNEV01000003.1"/>
</dbReference>
<feature type="domain" description="O-antigen ligase-related" evidence="6">
    <location>
        <begin position="237"/>
        <end position="406"/>
    </location>
</feature>
<feature type="transmembrane region" description="Helical" evidence="5">
    <location>
        <begin position="275"/>
        <end position="293"/>
    </location>
</feature>
<keyword evidence="4 5" id="KW-0472">Membrane</keyword>
<feature type="transmembrane region" description="Helical" evidence="5">
    <location>
        <begin position="153"/>
        <end position="171"/>
    </location>
</feature>
<feature type="transmembrane region" description="Helical" evidence="5">
    <location>
        <begin position="63"/>
        <end position="84"/>
    </location>
</feature>
<feature type="transmembrane region" description="Helical" evidence="5">
    <location>
        <begin position="428"/>
        <end position="446"/>
    </location>
</feature>